<evidence type="ECO:0000313" key="2">
    <source>
        <dbReference type="EMBL" id="TQL78397.1"/>
    </source>
</evidence>
<sequence>MNVKFGKPVSYDATAVRPSYDTLPTEVRADIAARLGGEPVHVGIAGGGFSGGFAGLVTDASGRSLFVKAAGPDAPHVVSAYSREAYLNPALPDGVPAPRLRYSAQVGDWVVLGIEPVIGKAPRLPFSPTELDLMLAAWAQAAEALTPPPESIVRLGVNDFMDDAGVAFTCFQQMAAGERPVPFLPEEARGRIDELAELEAQLPAAVTADAITHGDLRPDNMILGEDQAWICDWNFSCVGGPWFDTVALLVVAHGDGHDAERLFWQHPTAADVTSEQLDVILAAIGGYYLGNVDKPIPHRVSPHLSAHRRWNGLATLDWLGHRRGW</sequence>
<dbReference type="AlphaFoldDB" id="A0A543B0M9"/>
<accession>A0A543B0M9</accession>
<evidence type="ECO:0000259" key="1">
    <source>
        <dbReference type="Pfam" id="PF01636"/>
    </source>
</evidence>
<dbReference type="InParanoid" id="A0A543B0M9"/>
<proteinExistence type="predicted"/>
<feature type="domain" description="Aminoglycoside phosphotransferase" evidence="1">
    <location>
        <begin position="56"/>
        <end position="251"/>
    </location>
</feature>
<dbReference type="InterPro" id="IPR002575">
    <property type="entry name" value="Aminoglycoside_PTrfase"/>
</dbReference>
<comment type="caution">
    <text evidence="2">The sequence shown here is derived from an EMBL/GenBank/DDBJ whole genome shotgun (WGS) entry which is preliminary data.</text>
</comment>
<dbReference type="EMBL" id="VFOW01000001">
    <property type="protein sequence ID" value="TQL78397.1"/>
    <property type="molecule type" value="Genomic_DNA"/>
</dbReference>
<gene>
    <name evidence="2" type="ORF">FB566_3983</name>
</gene>
<protein>
    <submittedName>
        <fullName evidence="2">Phosphotransferase family enzyme</fullName>
    </submittedName>
</protein>
<dbReference type="Proteomes" id="UP000317043">
    <property type="component" value="Unassembled WGS sequence"/>
</dbReference>
<reference evidence="2 3" key="1">
    <citation type="submission" date="2019-06" db="EMBL/GenBank/DDBJ databases">
        <title>Sequencing the genomes of 1000 actinobacteria strains.</title>
        <authorList>
            <person name="Klenk H.-P."/>
        </authorList>
    </citation>
    <scope>NUCLEOTIDE SEQUENCE [LARGE SCALE GENOMIC DNA]</scope>
    <source>
        <strain evidence="2 3">DSM 45928</strain>
    </source>
</reference>
<organism evidence="2 3">
    <name type="scientific">Stackebrandtia endophytica</name>
    <dbReference type="NCBI Taxonomy" id="1496996"/>
    <lineage>
        <taxon>Bacteria</taxon>
        <taxon>Bacillati</taxon>
        <taxon>Actinomycetota</taxon>
        <taxon>Actinomycetes</taxon>
        <taxon>Glycomycetales</taxon>
        <taxon>Glycomycetaceae</taxon>
        <taxon>Stackebrandtia</taxon>
    </lineage>
</organism>
<dbReference type="OrthoDB" id="2570531at2"/>
<dbReference type="GO" id="GO:0016740">
    <property type="term" value="F:transferase activity"/>
    <property type="evidence" value="ECO:0007669"/>
    <property type="project" value="UniProtKB-KW"/>
</dbReference>
<name>A0A543B0M9_9ACTN</name>
<dbReference type="Gene3D" id="3.90.1200.10">
    <property type="match status" value="1"/>
</dbReference>
<dbReference type="InterPro" id="IPR011009">
    <property type="entry name" value="Kinase-like_dom_sf"/>
</dbReference>
<dbReference type="Pfam" id="PF01636">
    <property type="entry name" value="APH"/>
    <property type="match status" value="1"/>
</dbReference>
<evidence type="ECO:0000313" key="3">
    <source>
        <dbReference type="Proteomes" id="UP000317043"/>
    </source>
</evidence>
<dbReference type="SUPFAM" id="SSF56112">
    <property type="entry name" value="Protein kinase-like (PK-like)"/>
    <property type="match status" value="1"/>
</dbReference>
<dbReference type="RefSeq" id="WP_142042775.1">
    <property type="nucleotide sequence ID" value="NZ_JBHTGS010000003.1"/>
</dbReference>
<keyword evidence="3" id="KW-1185">Reference proteome</keyword>
<keyword evidence="2" id="KW-0808">Transferase</keyword>